<evidence type="ECO:0000313" key="2">
    <source>
        <dbReference type="Proteomes" id="UP000590524"/>
    </source>
</evidence>
<protein>
    <recommendedName>
        <fullName evidence="3">DUF3572 family protein</fullName>
    </recommendedName>
</protein>
<proteinExistence type="predicted"/>
<dbReference type="EMBL" id="JACIEU010000013">
    <property type="protein sequence ID" value="MBB4149471.1"/>
    <property type="molecule type" value="Genomic_DNA"/>
</dbReference>
<dbReference type="RefSeq" id="WP_188083089.1">
    <property type="nucleotide sequence ID" value="NZ_JACIEU010000013.1"/>
</dbReference>
<gene>
    <name evidence="1" type="ORF">GGQ90_003263</name>
</gene>
<accession>A0A7W6LU95</accession>
<comment type="caution">
    <text evidence="1">The sequence shown here is derived from an EMBL/GenBank/DDBJ whole genome shotgun (WGS) entry which is preliminary data.</text>
</comment>
<organism evidence="1 2">
    <name type="scientific">Sphingobium scionense</name>
    <dbReference type="NCBI Taxonomy" id="1404341"/>
    <lineage>
        <taxon>Bacteria</taxon>
        <taxon>Pseudomonadati</taxon>
        <taxon>Pseudomonadota</taxon>
        <taxon>Alphaproteobacteria</taxon>
        <taxon>Sphingomonadales</taxon>
        <taxon>Sphingomonadaceae</taxon>
        <taxon>Sphingobium</taxon>
    </lineage>
</organism>
<dbReference type="Proteomes" id="UP000590524">
    <property type="component" value="Unassembled WGS sequence"/>
</dbReference>
<sequence length="95" mass="9809">MRPETPNGKPDSAADAEILALMAMGWTLSDGRRADRLLALTGLDADALRAGVGNRAILAAVLGFLADHEPDLVACAEAIDSSPAALIAAKENLSR</sequence>
<dbReference type="AlphaFoldDB" id="A0A7W6LU95"/>
<evidence type="ECO:0008006" key="3">
    <source>
        <dbReference type="Google" id="ProtNLM"/>
    </source>
</evidence>
<name>A0A7W6LU95_9SPHN</name>
<dbReference type="InterPro" id="IPR021955">
    <property type="entry name" value="DUF3572"/>
</dbReference>
<evidence type="ECO:0000313" key="1">
    <source>
        <dbReference type="EMBL" id="MBB4149471.1"/>
    </source>
</evidence>
<keyword evidence="2" id="KW-1185">Reference proteome</keyword>
<reference evidence="1 2" key="1">
    <citation type="submission" date="2020-08" db="EMBL/GenBank/DDBJ databases">
        <title>Genomic Encyclopedia of Type Strains, Phase IV (KMG-IV): sequencing the most valuable type-strain genomes for metagenomic binning, comparative biology and taxonomic classification.</title>
        <authorList>
            <person name="Goeker M."/>
        </authorList>
    </citation>
    <scope>NUCLEOTIDE SEQUENCE [LARGE SCALE GENOMIC DNA]</scope>
    <source>
        <strain evidence="1 2">DSM 19371</strain>
    </source>
</reference>
<dbReference type="Pfam" id="PF12096">
    <property type="entry name" value="DUF3572"/>
    <property type="match status" value="1"/>
</dbReference>